<evidence type="ECO:0000313" key="2">
    <source>
        <dbReference type="Ensembl" id="ENSUMAP00000028024"/>
    </source>
</evidence>
<evidence type="ECO:0000256" key="1">
    <source>
        <dbReference type="SAM" id="MobiDB-lite"/>
    </source>
</evidence>
<reference evidence="2" key="1">
    <citation type="submission" date="2019-03" db="UniProtKB">
        <authorList>
            <consortium name="Ensembl"/>
        </authorList>
    </citation>
    <scope>IDENTIFICATION</scope>
</reference>
<dbReference type="Ensembl" id="ENSUMAT00000033150.1">
    <property type="protein sequence ID" value="ENSUMAP00000028024.1"/>
    <property type="gene ID" value="ENSUMAG00000020361.1"/>
</dbReference>
<name>A0A452V3I0_URSMA</name>
<proteinExistence type="predicted"/>
<feature type="region of interest" description="Disordered" evidence="1">
    <location>
        <begin position="1"/>
        <end position="31"/>
    </location>
</feature>
<feature type="compositionally biased region" description="Polar residues" evidence="1">
    <location>
        <begin position="1"/>
        <end position="13"/>
    </location>
</feature>
<sequence>PQQAGQCSWNHHSSLPPRPEQKGDGDWQRNSNCLMRSQQCPLPEALWTRKAARPSSHSQPALLIRRAHTIHPIKVYNPVAFSTFRVVQPSPQSISEHFHPHPPKQL</sequence>
<accession>A0A452V3I0</accession>
<organism evidence="2">
    <name type="scientific">Ursus maritimus</name>
    <name type="common">Polar bear</name>
    <name type="synonym">Thalarctos maritimus</name>
    <dbReference type="NCBI Taxonomy" id="29073"/>
    <lineage>
        <taxon>Eukaryota</taxon>
        <taxon>Metazoa</taxon>
        <taxon>Chordata</taxon>
        <taxon>Craniata</taxon>
        <taxon>Vertebrata</taxon>
        <taxon>Euteleostomi</taxon>
        <taxon>Mammalia</taxon>
        <taxon>Eutheria</taxon>
        <taxon>Laurasiatheria</taxon>
        <taxon>Carnivora</taxon>
        <taxon>Caniformia</taxon>
        <taxon>Ursidae</taxon>
        <taxon>Ursus</taxon>
    </lineage>
</organism>
<protein>
    <submittedName>
        <fullName evidence="2">Uncharacterized protein</fullName>
    </submittedName>
</protein>
<dbReference type="GeneTree" id="ENSGT00960000187178"/>
<dbReference type="AlphaFoldDB" id="A0A452V3I0"/>